<evidence type="ECO:0000256" key="5">
    <source>
        <dbReference type="ARBA" id="ARBA00023128"/>
    </source>
</evidence>
<protein>
    <recommendedName>
        <fullName evidence="8">Protein FMP52, mitochondrial</fullName>
    </recommendedName>
    <alternativeName>
        <fullName evidence="7">Protein fmp52, mitochondrial</fullName>
    </alternativeName>
</protein>
<keyword evidence="6" id="KW-0472">Membrane</keyword>
<comment type="caution">
    <text evidence="9">The sequence shown here is derived from an EMBL/GenBank/DDBJ whole genome shotgun (WGS) entry which is preliminary data.</text>
</comment>
<keyword evidence="5" id="KW-0496">Mitochondrion</keyword>
<evidence type="ECO:0000256" key="6">
    <source>
        <dbReference type="ARBA" id="ARBA00023136"/>
    </source>
</evidence>
<dbReference type="Gene3D" id="3.40.50.720">
    <property type="entry name" value="NAD(P)-binding Rossmann-like Domain"/>
    <property type="match status" value="1"/>
</dbReference>
<dbReference type="PANTHER" id="PTHR14097">
    <property type="entry name" value="OXIDOREDUCTASE HTATIP2"/>
    <property type="match status" value="1"/>
</dbReference>
<dbReference type="AlphaFoldDB" id="A0A1Q2ZZY9"/>
<evidence type="ECO:0000256" key="1">
    <source>
        <dbReference type="ARBA" id="ARBA00004450"/>
    </source>
</evidence>
<comment type="subcellular location">
    <subcellularLocation>
        <location evidence="1">Mitochondrion outer membrane</location>
        <topology evidence="1">Peripheral membrane protein</topology>
    </subcellularLocation>
</comment>
<dbReference type="Pfam" id="PF08732">
    <property type="entry name" value="HIM1"/>
    <property type="match status" value="1"/>
</dbReference>
<reference evidence="9 10" key="1">
    <citation type="submission" date="2016-08" db="EMBL/GenBank/DDBJ databases">
        <title>Draft genome sequence of allopolyploid Zygosaccharomyces rouxii.</title>
        <authorList>
            <person name="Watanabe J."/>
            <person name="Uehara K."/>
            <person name="Mogi Y."/>
            <person name="Tsukioka Y."/>
        </authorList>
    </citation>
    <scope>NUCLEOTIDE SEQUENCE [LARGE SCALE GENOMIC DNA]</scope>
    <source>
        <strain evidence="9 10">NBRC 110957</strain>
    </source>
</reference>
<dbReference type="OMA" id="CIENAKA"/>
<organism evidence="9 10">
    <name type="scientific">Zygosaccharomyces rouxii</name>
    <dbReference type="NCBI Taxonomy" id="4956"/>
    <lineage>
        <taxon>Eukaryota</taxon>
        <taxon>Fungi</taxon>
        <taxon>Dikarya</taxon>
        <taxon>Ascomycota</taxon>
        <taxon>Saccharomycotina</taxon>
        <taxon>Saccharomycetes</taxon>
        <taxon>Saccharomycetales</taxon>
        <taxon>Saccharomycetaceae</taxon>
        <taxon>Zygosaccharomyces</taxon>
    </lineage>
</organism>
<keyword evidence="4" id="KW-0809">Transit peptide</keyword>
<evidence type="ECO:0000313" key="10">
    <source>
        <dbReference type="Proteomes" id="UP000187013"/>
    </source>
</evidence>
<evidence type="ECO:0000256" key="2">
    <source>
        <dbReference type="ARBA" id="ARBA00006617"/>
    </source>
</evidence>
<dbReference type="OrthoDB" id="430436at2759"/>
<evidence type="ECO:0000256" key="8">
    <source>
        <dbReference type="ARBA" id="ARBA00074024"/>
    </source>
</evidence>
<evidence type="ECO:0000313" key="9">
    <source>
        <dbReference type="EMBL" id="GAV48998.1"/>
    </source>
</evidence>
<dbReference type="SUPFAM" id="SSF51735">
    <property type="entry name" value="NAD(P)-binding Rossmann-fold domains"/>
    <property type="match status" value="1"/>
</dbReference>
<dbReference type="eggNOG" id="KOG4039">
    <property type="taxonomic scope" value="Eukaryota"/>
</dbReference>
<accession>A0A1Q2ZZY9</accession>
<dbReference type="InterPro" id="IPR036291">
    <property type="entry name" value="NAD(P)-bd_dom_sf"/>
</dbReference>
<evidence type="ECO:0000256" key="7">
    <source>
        <dbReference type="ARBA" id="ARBA00071738"/>
    </source>
</evidence>
<dbReference type="FunFam" id="3.40.50.720:FF:000366">
    <property type="entry name" value="Protein FMP52, mitochondrial"/>
    <property type="match status" value="1"/>
</dbReference>
<dbReference type="GO" id="GO:0005741">
    <property type="term" value="C:mitochondrial outer membrane"/>
    <property type="evidence" value="ECO:0007669"/>
    <property type="project" value="UniProtKB-SubCell"/>
</dbReference>
<dbReference type="GO" id="GO:0051170">
    <property type="term" value="P:import into nucleus"/>
    <property type="evidence" value="ECO:0007669"/>
    <property type="project" value="TreeGrafter"/>
</dbReference>
<gene>
    <name evidence="9" type="ORF">ZYGR_0N04030</name>
</gene>
<name>A0A1Q2ZZY9_ZYGRO</name>
<evidence type="ECO:0000256" key="3">
    <source>
        <dbReference type="ARBA" id="ARBA00022787"/>
    </source>
</evidence>
<dbReference type="InterPro" id="IPR014843">
    <property type="entry name" value="Him1/Fmp52"/>
</dbReference>
<keyword evidence="3" id="KW-1000">Mitochondrion outer membrane</keyword>
<comment type="similarity">
    <text evidence="2">Belongs to the FMP52 family.</text>
</comment>
<proteinExistence type="inferred from homology"/>
<evidence type="ECO:0000256" key="4">
    <source>
        <dbReference type="ARBA" id="ARBA00022946"/>
    </source>
</evidence>
<dbReference type="EMBL" id="BDGX01000014">
    <property type="protein sequence ID" value="GAV48998.1"/>
    <property type="molecule type" value="Genomic_DNA"/>
</dbReference>
<sequence>MSALILGATGLCGGSFLRNAIASDKFTEVFTITRRELPSDADNVKQIVETDSSKWAQLFPETGVKFYFSAFGTTRAAAGSAENFYKIDHDLNVELAKAAKTKGCTTMVLVSSVGANENSMLPYFKDKGEIERDILALDFDHTIILRPGPLLGRQKSKGFLDGITCKLSSAIYGTPLQSLFSHPVYGEDVGKVGVDLALQSAALGAKSEKVRIVTSSEIRDIASKI</sequence>
<dbReference type="PANTHER" id="PTHR14097:SF7">
    <property type="entry name" value="OXIDOREDUCTASE HTATIP2"/>
    <property type="match status" value="1"/>
</dbReference>
<dbReference type="Proteomes" id="UP000187013">
    <property type="component" value="Unassembled WGS sequence"/>
</dbReference>